<evidence type="ECO:0000256" key="2">
    <source>
        <dbReference type="SAM" id="MobiDB-lite"/>
    </source>
</evidence>
<gene>
    <name evidence="5" type="ORF">LWI29_029305</name>
</gene>
<proteinExistence type="predicted"/>
<reference evidence="5" key="2">
    <citation type="submission" date="2023-06" db="EMBL/GenBank/DDBJ databases">
        <authorList>
            <person name="Swenson N.G."/>
            <person name="Wegrzyn J.L."/>
            <person name="Mcevoy S.L."/>
        </authorList>
    </citation>
    <scope>NUCLEOTIDE SEQUENCE</scope>
    <source>
        <strain evidence="5">NS2018</strain>
        <tissue evidence="5">Leaf</tissue>
    </source>
</reference>
<keyword evidence="6" id="KW-1185">Reference proteome</keyword>
<sequence length="688" mass="79877">MLKKFTTLPFFLFFLLFFSLYLLLLHAEGFNDKDASGGVGYMVKREQRKSLIRTEFGQISAVQISDGPSTGPYYLQFITLEPNSLFLPVLLNAGMVFYVRSGSGSLSWTNEGDLKRMSLKRGDVFRLQPGTVFFVESNLELNEREKLRIYAMFSNTEEEAFEPSIGAYTSISDLVLGFDKKVLASAFKVSEDVIEAITNATKPPAMIHALPKTKTNIWQLEDRFMKAFVIGRRSPLQAESNNNKKSFNILDAKPDFENCNGWSLTVDKKDLKVLKRTNIGIFMVNLTKGSMMGPHWNPMANEIAVVLQGQGMVRVVCPSTALKGNCKDLKFRVEEGDVFAVPRFHPMAQMSFNNDSFVFMGFSTTTEKNYPQFLAGKNSVLHALNNQILALSFNVTKTTIDQLLSPQRDSVILECTSCAEEEERAMEEEIEKEKEKEKERKEEEEKEKEEEEAKKREEEEERREEEEAKKREEEKKRQEEEAKKREEEAAKRAEEEAKKREEEKRRQEEEAEKRAEEEEAKKEAQEEEAAREREEEKREQEEARKREEAAQREQEEAMKQEEARKRAEEEAAREKEEEKREQEEAREREEAAQREQEQEEESQREQAEEARKREEGGGKSEDEEAIKREKEEEAARKREEEKSEQEAAQKREEAAQREQEEAMKQEEEREREEGRGEGGGEQQQPQPF</sequence>
<dbReference type="EMBL" id="JAUESC010000002">
    <property type="protein sequence ID" value="KAK0605651.1"/>
    <property type="molecule type" value="Genomic_DNA"/>
</dbReference>
<dbReference type="CDD" id="cd02245">
    <property type="entry name" value="cupin_7S_vicilin-like_C"/>
    <property type="match status" value="1"/>
</dbReference>
<dbReference type="PANTHER" id="PTHR31189:SF7">
    <property type="entry name" value="OS03G0197300 PROTEIN"/>
    <property type="match status" value="1"/>
</dbReference>
<dbReference type="InterPro" id="IPR014710">
    <property type="entry name" value="RmlC-like_jellyroll"/>
</dbReference>
<name>A0AA39W7T7_ACESA</name>
<feature type="compositionally biased region" description="Basic and acidic residues" evidence="2">
    <location>
        <begin position="465"/>
        <end position="678"/>
    </location>
</feature>
<dbReference type="Pfam" id="PF00190">
    <property type="entry name" value="Cupin_1"/>
    <property type="match status" value="2"/>
</dbReference>
<accession>A0AA39W7T7</accession>
<feature type="compositionally biased region" description="Basic and acidic residues" evidence="2">
    <location>
        <begin position="431"/>
        <end position="443"/>
    </location>
</feature>
<dbReference type="SMART" id="SM00835">
    <property type="entry name" value="Cupin_1"/>
    <property type="match status" value="2"/>
</dbReference>
<reference evidence="5" key="1">
    <citation type="journal article" date="2022" name="Plant J.">
        <title>Strategies of tolerance reflected in two North American maple genomes.</title>
        <authorList>
            <person name="McEvoy S.L."/>
            <person name="Sezen U.U."/>
            <person name="Trouern-Trend A."/>
            <person name="McMahon S.M."/>
            <person name="Schaberg P.G."/>
            <person name="Yang J."/>
            <person name="Wegrzyn J.L."/>
            <person name="Swenson N.G."/>
        </authorList>
    </citation>
    <scope>NUCLEOTIDE SEQUENCE</scope>
    <source>
        <strain evidence="5">NS2018</strain>
    </source>
</reference>
<feature type="signal peptide" evidence="3">
    <location>
        <begin position="1"/>
        <end position="27"/>
    </location>
</feature>
<dbReference type="InterPro" id="IPR050253">
    <property type="entry name" value="Seed_Storage-Functional"/>
</dbReference>
<comment type="caution">
    <text evidence="5">The sequence shown here is derived from an EMBL/GenBank/DDBJ whole genome shotgun (WGS) entry which is preliminary data.</text>
</comment>
<dbReference type="Proteomes" id="UP001168877">
    <property type="component" value="Unassembled WGS sequence"/>
</dbReference>
<protein>
    <recommendedName>
        <fullName evidence="4">Cupin type-1 domain-containing protein</fullName>
    </recommendedName>
</protein>
<dbReference type="AlphaFoldDB" id="A0AA39W7T7"/>
<feature type="domain" description="Cupin type-1" evidence="4">
    <location>
        <begin position="247"/>
        <end position="401"/>
    </location>
</feature>
<evidence type="ECO:0000256" key="3">
    <source>
        <dbReference type="SAM" id="SignalP"/>
    </source>
</evidence>
<dbReference type="CDD" id="cd02244">
    <property type="entry name" value="cupin_7S_vicilin-like_N"/>
    <property type="match status" value="1"/>
</dbReference>
<dbReference type="InterPro" id="IPR006045">
    <property type="entry name" value="Cupin_1"/>
</dbReference>
<evidence type="ECO:0000256" key="1">
    <source>
        <dbReference type="ARBA" id="ARBA00022729"/>
    </source>
</evidence>
<dbReference type="SUPFAM" id="SSF51182">
    <property type="entry name" value="RmlC-like cupins"/>
    <property type="match status" value="1"/>
</dbReference>
<dbReference type="InterPro" id="IPR011051">
    <property type="entry name" value="RmlC_Cupin_sf"/>
</dbReference>
<dbReference type="Gene3D" id="2.60.120.10">
    <property type="entry name" value="Jelly Rolls"/>
    <property type="match status" value="2"/>
</dbReference>
<feature type="region of interest" description="Disordered" evidence="2">
    <location>
        <begin position="423"/>
        <end position="688"/>
    </location>
</feature>
<feature type="domain" description="Cupin type-1" evidence="4">
    <location>
        <begin position="41"/>
        <end position="195"/>
    </location>
</feature>
<feature type="chain" id="PRO_5041264018" description="Cupin type-1 domain-containing protein" evidence="3">
    <location>
        <begin position="28"/>
        <end position="688"/>
    </location>
</feature>
<evidence type="ECO:0000313" key="6">
    <source>
        <dbReference type="Proteomes" id="UP001168877"/>
    </source>
</evidence>
<evidence type="ECO:0000313" key="5">
    <source>
        <dbReference type="EMBL" id="KAK0605651.1"/>
    </source>
</evidence>
<keyword evidence="1 3" id="KW-0732">Signal</keyword>
<organism evidence="5 6">
    <name type="scientific">Acer saccharum</name>
    <name type="common">Sugar maple</name>
    <dbReference type="NCBI Taxonomy" id="4024"/>
    <lineage>
        <taxon>Eukaryota</taxon>
        <taxon>Viridiplantae</taxon>
        <taxon>Streptophyta</taxon>
        <taxon>Embryophyta</taxon>
        <taxon>Tracheophyta</taxon>
        <taxon>Spermatophyta</taxon>
        <taxon>Magnoliopsida</taxon>
        <taxon>eudicotyledons</taxon>
        <taxon>Gunneridae</taxon>
        <taxon>Pentapetalae</taxon>
        <taxon>rosids</taxon>
        <taxon>malvids</taxon>
        <taxon>Sapindales</taxon>
        <taxon>Sapindaceae</taxon>
        <taxon>Hippocastanoideae</taxon>
        <taxon>Acereae</taxon>
        <taxon>Acer</taxon>
    </lineage>
</organism>
<dbReference type="PANTHER" id="PTHR31189">
    <property type="entry name" value="OS03G0336100 PROTEIN-RELATED"/>
    <property type="match status" value="1"/>
</dbReference>
<evidence type="ECO:0000259" key="4">
    <source>
        <dbReference type="SMART" id="SM00835"/>
    </source>
</evidence>